<dbReference type="Proteomes" id="UP000192132">
    <property type="component" value="Unassembled WGS sequence"/>
</dbReference>
<dbReference type="SMART" id="SM00065">
    <property type="entry name" value="GAF"/>
    <property type="match status" value="1"/>
</dbReference>
<evidence type="ECO:0000256" key="1">
    <source>
        <dbReference type="ARBA" id="ARBA00012528"/>
    </source>
</evidence>
<dbReference type="InterPro" id="IPR050469">
    <property type="entry name" value="Diguanylate_Cyclase"/>
</dbReference>
<dbReference type="PANTHER" id="PTHR45138">
    <property type="entry name" value="REGULATORY COMPONENTS OF SENSORY TRANSDUCTION SYSTEM"/>
    <property type="match status" value="1"/>
</dbReference>
<gene>
    <name evidence="4" type="ORF">BKE30_12090</name>
</gene>
<dbReference type="Pfam" id="PF00990">
    <property type="entry name" value="GGDEF"/>
    <property type="match status" value="1"/>
</dbReference>
<evidence type="ECO:0000259" key="3">
    <source>
        <dbReference type="PROSITE" id="PS50887"/>
    </source>
</evidence>
<dbReference type="InterPro" id="IPR003018">
    <property type="entry name" value="GAF"/>
</dbReference>
<sequence>MDLQVFDNFENAGQAVLSFLHKRLGFDLWMITRTEGDDWIVLQSEDHGYGVKPGQVFRWADSFCCHMVEGLTPRMAPCSDLVTLYASAPIAQQITIKSYIGYPLLNEHGELFGTLCAIDPQPKPESLKLEENLIELLGGLLSLTLQKELKLAEHSRYLERLKAESCTDELTQVYNERGWEKLLEAEEERSRRYGHFCAIYMLDLDGFKEINNIYGRATGDALLQRAAQTLKNNTGKNDIIARVGADEFAILKVNIDKKQADLFCQYLIDALQRVNVAVSIGCALRHPATTLKLVQAQAATLMQFHQQNKPQN</sequence>
<dbReference type="SUPFAM" id="SSF55073">
    <property type="entry name" value="Nucleotide cyclase"/>
    <property type="match status" value="1"/>
</dbReference>
<evidence type="ECO:0000313" key="4">
    <source>
        <dbReference type="EMBL" id="ONG38666.1"/>
    </source>
</evidence>
<dbReference type="STRING" id="1907941.BKE30_12090"/>
<dbReference type="NCBIfam" id="TIGR00254">
    <property type="entry name" value="GGDEF"/>
    <property type="match status" value="1"/>
</dbReference>
<feature type="domain" description="GGDEF" evidence="3">
    <location>
        <begin position="195"/>
        <end position="312"/>
    </location>
</feature>
<dbReference type="InterPro" id="IPR029016">
    <property type="entry name" value="GAF-like_dom_sf"/>
</dbReference>
<comment type="caution">
    <text evidence="4">The sequence shown here is derived from an EMBL/GenBank/DDBJ whole genome shotgun (WGS) entry which is preliminary data.</text>
</comment>
<evidence type="ECO:0000313" key="5">
    <source>
        <dbReference type="Proteomes" id="UP000192132"/>
    </source>
</evidence>
<dbReference type="RefSeq" id="WP_076878850.1">
    <property type="nucleotide sequence ID" value="NZ_MLCN01000030.1"/>
</dbReference>
<dbReference type="Gene3D" id="3.30.70.270">
    <property type="match status" value="1"/>
</dbReference>
<dbReference type="Pfam" id="PF01590">
    <property type="entry name" value="GAF"/>
    <property type="match status" value="1"/>
</dbReference>
<dbReference type="InterPro" id="IPR029787">
    <property type="entry name" value="Nucleotide_cyclase"/>
</dbReference>
<accession>A0A1S8CTT6</accession>
<dbReference type="InterPro" id="IPR000160">
    <property type="entry name" value="GGDEF_dom"/>
</dbReference>
<dbReference type="PROSITE" id="PS50887">
    <property type="entry name" value="GGDEF"/>
    <property type="match status" value="1"/>
</dbReference>
<dbReference type="CDD" id="cd01949">
    <property type="entry name" value="GGDEF"/>
    <property type="match status" value="1"/>
</dbReference>
<comment type="catalytic activity">
    <reaction evidence="2">
        <text>2 GTP = 3',3'-c-di-GMP + 2 diphosphate</text>
        <dbReference type="Rhea" id="RHEA:24898"/>
        <dbReference type="ChEBI" id="CHEBI:33019"/>
        <dbReference type="ChEBI" id="CHEBI:37565"/>
        <dbReference type="ChEBI" id="CHEBI:58805"/>
        <dbReference type="EC" id="2.7.7.65"/>
    </reaction>
</comment>
<protein>
    <recommendedName>
        <fullName evidence="1">diguanylate cyclase</fullName>
        <ecNumber evidence="1">2.7.7.65</ecNumber>
    </recommendedName>
</protein>
<name>A0A1S8CTT6_9GAMM</name>
<dbReference type="EC" id="2.7.7.65" evidence="1"/>
<dbReference type="InterPro" id="IPR043128">
    <property type="entry name" value="Rev_trsase/Diguanyl_cyclase"/>
</dbReference>
<proteinExistence type="predicted"/>
<dbReference type="GO" id="GO:0052621">
    <property type="term" value="F:diguanylate cyclase activity"/>
    <property type="evidence" value="ECO:0007669"/>
    <property type="project" value="UniProtKB-EC"/>
</dbReference>
<dbReference type="AlphaFoldDB" id="A0A1S8CTT6"/>
<dbReference type="SMART" id="SM00267">
    <property type="entry name" value="GGDEF"/>
    <property type="match status" value="1"/>
</dbReference>
<reference evidence="4 5" key="1">
    <citation type="submission" date="2016-10" db="EMBL/GenBank/DDBJ databases">
        <title>Draft Genome sequence of Alkanindiges sp. strain H1.</title>
        <authorList>
            <person name="Subhash Y."/>
            <person name="Lee S."/>
        </authorList>
    </citation>
    <scope>NUCLEOTIDE SEQUENCE [LARGE SCALE GENOMIC DNA]</scope>
    <source>
        <strain evidence="4 5">H1</strain>
    </source>
</reference>
<dbReference type="OrthoDB" id="9812260at2"/>
<dbReference type="SUPFAM" id="SSF55781">
    <property type="entry name" value="GAF domain-like"/>
    <property type="match status" value="1"/>
</dbReference>
<organism evidence="4 5">
    <name type="scientific">Alkanindiges hydrocarboniclasticus</name>
    <dbReference type="NCBI Taxonomy" id="1907941"/>
    <lineage>
        <taxon>Bacteria</taxon>
        <taxon>Pseudomonadati</taxon>
        <taxon>Pseudomonadota</taxon>
        <taxon>Gammaproteobacteria</taxon>
        <taxon>Moraxellales</taxon>
        <taxon>Moraxellaceae</taxon>
        <taxon>Alkanindiges</taxon>
    </lineage>
</organism>
<dbReference type="EMBL" id="MLCN01000030">
    <property type="protein sequence ID" value="ONG38666.1"/>
    <property type="molecule type" value="Genomic_DNA"/>
</dbReference>
<dbReference type="PANTHER" id="PTHR45138:SF9">
    <property type="entry name" value="DIGUANYLATE CYCLASE DGCM-RELATED"/>
    <property type="match status" value="1"/>
</dbReference>
<evidence type="ECO:0000256" key="2">
    <source>
        <dbReference type="ARBA" id="ARBA00034247"/>
    </source>
</evidence>
<keyword evidence="5" id="KW-1185">Reference proteome</keyword>
<dbReference type="Gene3D" id="3.30.450.40">
    <property type="match status" value="1"/>
</dbReference>